<evidence type="ECO:0000256" key="4">
    <source>
        <dbReference type="ARBA" id="ARBA00023002"/>
    </source>
</evidence>
<dbReference type="Pfam" id="PF00111">
    <property type="entry name" value="Fer2"/>
    <property type="match status" value="1"/>
</dbReference>
<dbReference type="SUPFAM" id="SSF47741">
    <property type="entry name" value="CO dehydrogenase ISP C-domain like"/>
    <property type="match status" value="1"/>
</dbReference>
<sequence length="492" mass="53786">MGKAICFLLGDEPRRVTDRPPTETILEYLRREERLPGTKEGCAEGDCGACTVVLGEPDENGGITYRSVNSCIQFLPSLHGRQLLTVEHLKGDDGSLHPVQQAMVAHHGSQCGFCTPGFVMQLYAGWLTGEATSRQEVKDWIAGNLCRCTGYGPIIDAGVAALKDGGHGRGAGRPDVAETAAKLKSLDNGAMLRISHRDETGREQRWFTPRSLEELAVTYSGYPDAVLVAGATDVGLWVTKKRRFLQTVIDVTRVEELREISETEDALSFGAAVSHRRASERLGAIHEDLGELMRRFASVQIRNTGTVGGNIANGSPIGDLPPALMALGSRLHLRRRDEERDLPLEDFFLAYGRQDRRRGEFVEKVVIDKLPENARFGCYKISKRFDQDISAVMGAFRVDLDGDRIVAARLAFGGMAATPKRAARAEAALIGEIFGEAAFQKAAAALAEDFTPLDDMRASAAYRLKVAQNLLLRFSMDRDGDGERVPSVLELA</sequence>
<dbReference type="Gene3D" id="3.30.43.10">
    <property type="entry name" value="Uridine Diphospho-n-acetylenolpyruvylglucosamine Reductase, domain 2"/>
    <property type="match status" value="1"/>
</dbReference>
<accession>A0A1G5M6M2</accession>
<dbReference type="PANTHER" id="PTHR45444">
    <property type="entry name" value="XANTHINE DEHYDROGENASE"/>
    <property type="match status" value="1"/>
</dbReference>
<dbReference type="PROSITE" id="PS51085">
    <property type="entry name" value="2FE2S_FER_2"/>
    <property type="match status" value="1"/>
</dbReference>
<keyword evidence="3" id="KW-0274">FAD</keyword>
<evidence type="ECO:0000313" key="9">
    <source>
        <dbReference type="Proteomes" id="UP000199347"/>
    </source>
</evidence>
<dbReference type="InterPro" id="IPR012175">
    <property type="entry name" value="Xanth_DH_ssu_bac"/>
</dbReference>
<dbReference type="Pfam" id="PF03450">
    <property type="entry name" value="CO_deh_flav_C"/>
    <property type="match status" value="1"/>
</dbReference>
<dbReference type="AlphaFoldDB" id="A0A1G5M6M2"/>
<dbReference type="InterPro" id="IPR036010">
    <property type="entry name" value="2Fe-2S_ferredoxin-like_sf"/>
</dbReference>
<dbReference type="InterPro" id="IPR016208">
    <property type="entry name" value="Ald_Oxase/xanthine_DH-like"/>
</dbReference>
<feature type="domain" description="2Fe-2S ferredoxin-type" evidence="6">
    <location>
        <begin position="3"/>
        <end position="89"/>
    </location>
</feature>
<dbReference type="SMART" id="SM01092">
    <property type="entry name" value="CO_deh_flav_C"/>
    <property type="match status" value="1"/>
</dbReference>
<dbReference type="InterPro" id="IPR001041">
    <property type="entry name" value="2Fe-2S_ferredoxin-type"/>
</dbReference>
<keyword evidence="5" id="KW-0408">Iron</keyword>
<dbReference type="PROSITE" id="PS51387">
    <property type="entry name" value="FAD_PCMH"/>
    <property type="match status" value="1"/>
</dbReference>
<dbReference type="Gene3D" id="3.30.465.10">
    <property type="match status" value="1"/>
</dbReference>
<dbReference type="InterPro" id="IPR036318">
    <property type="entry name" value="FAD-bd_PCMH-like_sf"/>
</dbReference>
<dbReference type="InterPro" id="IPR014307">
    <property type="entry name" value="Xanthine_DH_ssu"/>
</dbReference>
<evidence type="ECO:0000256" key="5">
    <source>
        <dbReference type="ARBA" id="ARBA00023004"/>
    </source>
</evidence>
<dbReference type="InterPro" id="IPR036683">
    <property type="entry name" value="CO_DH_flav_C_dom_sf"/>
</dbReference>
<dbReference type="NCBIfam" id="TIGR02963">
    <property type="entry name" value="xanthine_xdhA"/>
    <property type="match status" value="1"/>
</dbReference>
<keyword evidence="4" id="KW-0560">Oxidoreductase</keyword>
<evidence type="ECO:0000313" key="8">
    <source>
        <dbReference type="EMBL" id="SCZ20726.1"/>
    </source>
</evidence>
<dbReference type="InterPro" id="IPR002888">
    <property type="entry name" value="2Fe-2S-bd"/>
</dbReference>
<dbReference type="PANTHER" id="PTHR45444:SF3">
    <property type="entry name" value="XANTHINE DEHYDROGENASE"/>
    <property type="match status" value="1"/>
</dbReference>
<keyword evidence="1" id="KW-0285">Flavoprotein</keyword>
<reference evidence="9" key="1">
    <citation type="submission" date="2016-10" db="EMBL/GenBank/DDBJ databases">
        <authorList>
            <person name="Varghese N."/>
            <person name="Submissions S."/>
        </authorList>
    </citation>
    <scope>NUCLEOTIDE SEQUENCE [LARGE SCALE GENOMIC DNA]</scope>
    <source>
        <strain evidence="9">DSM 2698</strain>
    </source>
</reference>
<dbReference type="Gene3D" id="3.30.390.50">
    <property type="entry name" value="CO dehydrogenase flavoprotein, C-terminal domain"/>
    <property type="match status" value="1"/>
</dbReference>
<name>A0A1G5M6M2_AFIMA</name>
<dbReference type="SUPFAM" id="SSF55447">
    <property type="entry name" value="CO dehydrogenase flavoprotein C-terminal domain-like"/>
    <property type="match status" value="1"/>
</dbReference>
<evidence type="ECO:0000256" key="1">
    <source>
        <dbReference type="ARBA" id="ARBA00022630"/>
    </source>
</evidence>
<dbReference type="SUPFAM" id="SSF56176">
    <property type="entry name" value="FAD-binding/transporter-associated domain-like"/>
    <property type="match status" value="1"/>
</dbReference>
<dbReference type="SUPFAM" id="SSF54292">
    <property type="entry name" value="2Fe-2S ferredoxin-like"/>
    <property type="match status" value="1"/>
</dbReference>
<dbReference type="InterPro" id="IPR012675">
    <property type="entry name" value="Beta-grasp_dom_sf"/>
</dbReference>
<gene>
    <name evidence="8" type="ORF">SAMN03080610_00174</name>
</gene>
<dbReference type="Pfam" id="PF00941">
    <property type="entry name" value="FAD_binding_5"/>
    <property type="match status" value="1"/>
</dbReference>
<dbReference type="Gene3D" id="1.10.150.120">
    <property type="entry name" value="[2Fe-2S]-binding domain"/>
    <property type="match status" value="1"/>
</dbReference>
<dbReference type="GO" id="GO:0071949">
    <property type="term" value="F:FAD binding"/>
    <property type="evidence" value="ECO:0007669"/>
    <property type="project" value="InterPro"/>
</dbReference>
<dbReference type="STRING" id="1120955.SAMN03080610_00174"/>
<dbReference type="Pfam" id="PF01799">
    <property type="entry name" value="Fer2_2"/>
    <property type="match status" value="1"/>
</dbReference>
<dbReference type="GO" id="GO:0004854">
    <property type="term" value="F:xanthine dehydrogenase activity"/>
    <property type="evidence" value="ECO:0007669"/>
    <property type="project" value="InterPro"/>
</dbReference>
<feature type="domain" description="FAD-binding PCMH-type" evidence="7">
    <location>
        <begin position="199"/>
        <end position="372"/>
    </location>
</feature>
<keyword evidence="2" id="KW-0479">Metal-binding</keyword>
<protein>
    <submittedName>
        <fullName evidence="8">Xanthine dehydrogenase small subunit</fullName>
    </submittedName>
</protein>
<evidence type="ECO:0000259" key="7">
    <source>
        <dbReference type="PROSITE" id="PS51387"/>
    </source>
</evidence>
<dbReference type="PROSITE" id="PS00197">
    <property type="entry name" value="2FE2S_FER_1"/>
    <property type="match status" value="1"/>
</dbReference>
<dbReference type="InterPro" id="IPR016169">
    <property type="entry name" value="FAD-bd_PCMH_sub2"/>
</dbReference>
<dbReference type="InterPro" id="IPR006058">
    <property type="entry name" value="2Fe2S_fd_BS"/>
</dbReference>
<dbReference type="InterPro" id="IPR016167">
    <property type="entry name" value="FAD-bd_PCMH_sub1"/>
</dbReference>
<dbReference type="PIRSF" id="PIRSF036557">
    <property type="entry name" value="XdhA_RC"/>
    <property type="match status" value="1"/>
</dbReference>
<dbReference type="EMBL" id="FMVW01000001">
    <property type="protein sequence ID" value="SCZ20726.1"/>
    <property type="molecule type" value="Genomic_DNA"/>
</dbReference>
<dbReference type="InterPro" id="IPR002346">
    <property type="entry name" value="Mopterin_DH_FAD-bd"/>
</dbReference>
<dbReference type="RefSeq" id="WP_092809009.1">
    <property type="nucleotide sequence ID" value="NZ_FMVW01000001.1"/>
</dbReference>
<evidence type="ECO:0000256" key="2">
    <source>
        <dbReference type="ARBA" id="ARBA00022723"/>
    </source>
</evidence>
<dbReference type="InterPro" id="IPR005107">
    <property type="entry name" value="CO_DH_flav_C"/>
</dbReference>
<dbReference type="GO" id="GO:0051537">
    <property type="term" value="F:2 iron, 2 sulfur cluster binding"/>
    <property type="evidence" value="ECO:0007669"/>
    <property type="project" value="InterPro"/>
</dbReference>
<dbReference type="Gene3D" id="3.10.20.30">
    <property type="match status" value="1"/>
</dbReference>
<evidence type="ECO:0000256" key="3">
    <source>
        <dbReference type="ARBA" id="ARBA00022827"/>
    </source>
</evidence>
<dbReference type="GO" id="GO:0005506">
    <property type="term" value="F:iron ion binding"/>
    <property type="evidence" value="ECO:0007669"/>
    <property type="project" value="InterPro"/>
</dbReference>
<dbReference type="InterPro" id="IPR036884">
    <property type="entry name" value="2Fe-2S-bd_dom_sf"/>
</dbReference>
<dbReference type="OrthoDB" id="9792018at2"/>
<dbReference type="CDD" id="cd00207">
    <property type="entry name" value="fer2"/>
    <property type="match status" value="1"/>
</dbReference>
<proteinExistence type="predicted"/>
<evidence type="ECO:0000259" key="6">
    <source>
        <dbReference type="PROSITE" id="PS51085"/>
    </source>
</evidence>
<dbReference type="Proteomes" id="UP000199347">
    <property type="component" value="Unassembled WGS sequence"/>
</dbReference>
<keyword evidence="9" id="KW-1185">Reference proteome</keyword>
<organism evidence="8 9">
    <name type="scientific">Afifella marina DSM 2698</name>
    <dbReference type="NCBI Taxonomy" id="1120955"/>
    <lineage>
        <taxon>Bacteria</taxon>
        <taxon>Pseudomonadati</taxon>
        <taxon>Pseudomonadota</taxon>
        <taxon>Alphaproteobacteria</taxon>
        <taxon>Hyphomicrobiales</taxon>
        <taxon>Afifellaceae</taxon>
        <taxon>Afifella</taxon>
    </lineage>
</organism>
<dbReference type="InterPro" id="IPR016166">
    <property type="entry name" value="FAD-bd_PCMH"/>
</dbReference>